<accession>A0A4R1I4V2</accession>
<organism evidence="2 3">
    <name type="scientific">Pseudonocardia endophytica</name>
    <dbReference type="NCBI Taxonomy" id="401976"/>
    <lineage>
        <taxon>Bacteria</taxon>
        <taxon>Bacillati</taxon>
        <taxon>Actinomycetota</taxon>
        <taxon>Actinomycetes</taxon>
        <taxon>Pseudonocardiales</taxon>
        <taxon>Pseudonocardiaceae</taxon>
        <taxon>Pseudonocardia</taxon>
    </lineage>
</organism>
<dbReference type="GO" id="GO:0016853">
    <property type="term" value="F:isomerase activity"/>
    <property type="evidence" value="ECO:0007669"/>
    <property type="project" value="UniProtKB-KW"/>
</dbReference>
<dbReference type="SUPFAM" id="SSF54427">
    <property type="entry name" value="NTF2-like"/>
    <property type="match status" value="1"/>
</dbReference>
<keyword evidence="2" id="KW-0413">Isomerase</keyword>
<dbReference type="Pfam" id="PF12680">
    <property type="entry name" value="SnoaL_2"/>
    <property type="match status" value="1"/>
</dbReference>
<gene>
    <name evidence="2" type="ORF">EV378_3491</name>
</gene>
<reference evidence="2 3" key="1">
    <citation type="submission" date="2019-03" db="EMBL/GenBank/DDBJ databases">
        <title>Sequencing the genomes of 1000 actinobacteria strains.</title>
        <authorList>
            <person name="Klenk H.-P."/>
        </authorList>
    </citation>
    <scope>NUCLEOTIDE SEQUENCE [LARGE SCALE GENOMIC DNA]</scope>
    <source>
        <strain evidence="2 3">DSM 44969</strain>
    </source>
</reference>
<protein>
    <submittedName>
        <fullName evidence="2">Steroid delta-isomerase-like uncharacterized protein</fullName>
    </submittedName>
</protein>
<comment type="caution">
    <text evidence="2">The sequence shown here is derived from an EMBL/GenBank/DDBJ whole genome shotgun (WGS) entry which is preliminary data.</text>
</comment>
<dbReference type="Gene3D" id="3.10.450.50">
    <property type="match status" value="1"/>
</dbReference>
<keyword evidence="3" id="KW-1185">Reference proteome</keyword>
<dbReference type="InterPro" id="IPR037401">
    <property type="entry name" value="SnoaL-like"/>
</dbReference>
<dbReference type="OrthoDB" id="672913at2"/>
<evidence type="ECO:0000259" key="1">
    <source>
        <dbReference type="Pfam" id="PF12680"/>
    </source>
</evidence>
<sequence>MTETLTAHHQSPTAGASDVVTRFFGAYRDHDVEAMVALCAETASLEYVPFELWGRQRVLRGAGTVATVGKPLWVGLIQAFPDLSNTVRSVTADGHGNVAAEVVIGGTQARPWGTIGNQGRSFSEPHAFVFHVTDGLIDHIAAYWDGAGIARQLGHLEVD</sequence>
<dbReference type="Proteomes" id="UP000295560">
    <property type="component" value="Unassembled WGS sequence"/>
</dbReference>
<dbReference type="RefSeq" id="WP_132426651.1">
    <property type="nucleotide sequence ID" value="NZ_SMFZ01000001.1"/>
</dbReference>
<name>A0A4R1I4V2_PSEEN</name>
<proteinExistence type="predicted"/>
<dbReference type="InterPro" id="IPR032710">
    <property type="entry name" value="NTF2-like_dom_sf"/>
</dbReference>
<dbReference type="EMBL" id="SMFZ01000001">
    <property type="protein sequence ID" value="TCK27619.1"/>
    <property type="molecule type" value="Genomic_DNA"/>
</dbReference>
<feature type="domain" description="SnoaL-like" evidence="1">
    <location>
        <begin position="20"/>
        <end position="137"/>
    </location>
</feature>
<evidence type="ECO:0000313" key="2">
    <source>
        <dbReference type="EMBL" id="TCK27619.1"/>
    </source>
</evidence>
<evidence type="ECO:0000313" key="3">
    <source>
        <dbReference type="Proteomes" id="UP000295560"/>
    </source>
</evidence>
<dbReference type="AlphaFoldDB" id="A0A4R1I4V2"/>